<sequence length="673" mass="73847">MGASRFMEREGTGLEKRTMTTTKVRSAAEPGSLLIYYGEDADPKIITNTYRCHGATASYPNALCIVNGWIGRKECRDLWLLSQVDKSILQVYNSHSGIRNSRQPPKKIWPVQLARGMLKSSGEISLSMKEGHAMTTEDHRTISERRVPEYTLLGEFGRRATSAGNHVAPEECLLLRLCGEGVLAQSAEDGMQAIILVNSLSYKAAYVTYADYVCLASHTVFKRCVLSLLDSSAGSIRTNEASEDKLFRMITGPNISVAEGSLQHGVVSGIRPMADKEKVLRGRRAGSGLYEKSGLAPAFIAWIKPGPLLLHRCIVSMLSMLTSELCSYSPSLTDMASRSIVPSHPNDADMRGCIASLSPGADIACQPLSVQLRHEANMSAIVSTMKEHGLQALLMPTHHFLIAVDAYGLEGRGGRVVRGNAKMQDKPIVVVTYKSSTSFRTTTTITTAASADPLPNPSTASASGDVPMPNKPLHELFRVMSRYQILKTAKSLIVGEACIRHHLNEYRPLERIDILVLTDASPMTLRNLLRFDGSKYFSESGALGCAIKMTLPSFLPIICTIETIAPRQLERTTEDYRLQICCQAFRGVHQLQYVPEEGLPFLGLPSIILMEVLLPPEPTVSINASLVWKLAQRLDPNSEWEGAKRGLANSGVRLSAFITMSWQTGWKISPLIE</sequence>
<evidence type="ECO:0000313" key="2">
    <source>
        <dbReference type="EMBL" id="RDH24584.1"/>
    </source>
</evidence>
<proteinExistence type="predicted"/>
<protein>
    <submittedName>
        <fullName evidence="2">Uncharacterized protein</fullName>
    </submittedName>
</protein>
<dbReference type="Proteomes" id="UP000253845">
    <property type="component" value="Unassembled WGS sequence"/>
</dbReference>
<evidence type="ECO:0000256" key="1">
    <source>
        <dbReference type="SAM" id="MobiDB-lite"/>
    </source>
</evidence>
<feature type="compositionally biased region" description="Basic and acidic residues" evidence="1">
    <location>
        <begin position="1"/>
        <end position="18"/>
    </location>
</feature>
<evidence type="ECO:0000313" key="3">
    <source>
        <dbReference type="Proteomes" id="UP000253845"/>
    </source>
</evidence>
<dbReference type="AlphaFoldDB" id="A0A370C9Y9"/>
<dbReference type="VEuPathDB" id="FungiDB:M747DRAFT_229377"/>
<feature type="region of interest" description="Disordered" evidence="1">
    <location>
        <begin position="1"/>
        <end position="21"/>
    </location>
</feature>
<name>A0A370C9Y9_ASPNG</name>
<feature type="region of interest" description="Disordered" evidence="1">
    <location>
        <begin position="448"/>
        <end position="467"/>
    </location>
</feature>
<reference evidence="2 3" key="1">
    <citation type="submission" date="2018-07" db="EMBL/GenBank/DDBJ databases">
        <title>Section-level genome sequencing of Aspergillus section Nigri to investigate inter- and intra-species variation.</title>
        <authorList>
            <consortium name="DOE Joint Genome Institute"/>
            <person name="Vesth T.C."/>
            <person name="Nybo J.L."/>
            <person name="Theobald S."/>
            <person name="Frisvad J.C."/>
            <person name="Larsen T.O."/>
            <person name="Nielsen K.F."/>
            <person name="Hoof J.B."/>
            <person name="Brandl J."/>
            <person name="Salamov A."/>
            <person name="Riley R."/>
            <person name="Gladden J.M."/>
            <person name="Phatale P."/>
            <person name="Nielsen M.T."/>
            <person name="Lyhne E.K."/>
            <person name="Kogle M.E."/>
            <person name="Strasser K."/>
            <person name="McDonnell E."/>
            <person name="Barry K."/>
            <person name="Clum A."/>
            <person name="Chen C."/>
            <person name="Nolan M."/>
            <person name="Sandor L."/>
            <person name="Kuo A."/>
            <person name="Lipzen A."/>
            <person name="Hainaut M."/>
            <person name="Drula E."/>
            <person name="Tsang A."/>
            <person name="Magnuson J.K."/>
            <person name="Henrissat B."/>
            <person name="Wiebenga A."/>
            <person name="Simmons B.A."/>
            <person name="Makela M.R."/>
            <person name="De vries R.P."/>
            <person name="Grigoriev I.V."/>
            <person name="Mortensen U.H."/>
            <person name="Baker S.E."/>
            <person name="Andersen M.R."/>
        </authorList>
    </citation>
    <scope>NUCLEOTIDE SEQUENCE [LARGE SCALE GENOMIC DNA]</scope>
    <source>
        <strain evidence="2 3">ATCC 13496</strain>
    </source>
</reference>
<gene>
    <name evidence="2" type="ORF">M747DRAFT_229377</name>
</gene>
<organism evidence="2 3">
    <name type="scientific">Aspergillus niger ATCC 13496</name>
    <dbReference type="NCBI Taxonomy" id="1353008"/>
    <lineage>
        <taxon>Eukaryota</taxon>
        <taxon>Fungi</taxon>
        <taxon>Dikarya</taxon>
        <taxon>Ascomycota</taxon>
        <taxon>Pezizomycotina</taxon>
        <taxon>Eurotiomycetes</taxon>
        <taxon>Eurotiomycetidae</taxon>
        <taxon>Eurotiales</taxon>
        <taxon>Aspergillaceae</taxon>
        <taxon>Aspergillus</taxon>
        <taxon>Aspergillus subgen. Circumdati</taxon>
    </lineage>
</organism>
<dbReference type="EMBL" id="KZ851901">
    <property type="protein sequence ID" value="RDH24584.1"/>
    <property type="molecule type" value="Genomic_DNA"/>
</dbReference>
<accession>A0A370C9Y9</accession>